<dbReference type="Proteomes" id="UP001168098">
    <property type="component" value="Unassembled WGS sequence"/>
</dbReference>
<dbReference type="AlphaFoldDB" id="A0AA38YXX6"/>
<dbReference type="PANTHER" id="PTHR35317">
    <property type="entry name" value="OS04G0629600 PROTEIN"/>
    <property type="match status" value="1"/>
</dbReference>
<dbReference type="EMBL" id="JARBHA010000016">
    <property type="protein sequence ID" value="KAJ9678750.1"/>
    <property type="molecule type" value="Genomic_DNA"/>
</dbReference>
<dbReference type="Pfam" id="PF13961">
    <property type="entry name" value="DUF4219"/>
    <property type="match status" value="1"/>
</dbReference>
<comment type="caution">
    <text evidence="2">The sequence shown here is derived from an EMBL/GenBank/DDBJ whole genome shotgun (WGS) entry which is preliminary data.</text>
</comment>
<organism evidence="2 3">
    <name type="scientific">Vitis rotundifolia</name>
    <name type="common">Muscadine grape</name>
    <dbReference type="NCBI Taxonomy" id="103349"/>
    <lineage>
        <taxon>Eukaryota</taxon>
        <taxon>Viridiplantae</taxon>
        <taxon>Streptophyta</taxon>
        <taxon>Embryophyta</taxon>
        <taxon>Tracheophyta</taxon>
        <taxon>Spermatophyta</taxon>
        <taxon>Magnoliopsida</taxon>
        <taxon>eudicotyledons</taxon>
        <taxon>Gunneridae</taxon>
        <taxon>Pentapetalae</taxon>
        <taxon>rosids</taxon>
        <taxon>Vitales</taxon>
        <taxon>Vitaceae</taxon>
        <taxon>Viteae</taxon>
        <taxon>Vitis</taxon>
    </lineage>
</organism>
<evidence type="ECO:0000313" key="3">
    <source>
        <dbReference type="Proteomes" id="UP001168098"/>
    </source>
</evidence>
<feature type="domain" description="DUF4219" evidence="1">
    <location>
        <begin position="13"/>
        <end position="39"/>
    </location>
</feature>
<protein>
    <recommendedName>
        <fullName evidence="1">DUF4219 domain-containing protein</fullName>
    </recommendedName>
</protein>
<reference evidence="2 3" key="1">
    <citation type="journal article" date="2023" name="BMC Biotechnol.">
        <title>Vitis rotundifolia cv Carlos genome sequencing.</title>
        <authorList>
            <person name="Huff M."/>
            <person name="Hulse-Kemp A."/>
            <person name="Scheffler B."/>
            <person name="Youngblood R."/>
            <person name="Simpson S."/>
            <person name="Babiker E."/>
            <person name="Staton M."/>
        </authorList>
    </citation>
    <scope>NUCLEOTIDE SEQUENCE [LARGE SCALE GENOMIC DNA]</scope>
    <source>
        <tissue evidence="2">Leaf</tissue>
    </source>
</reference>
<dbReference type="InterPro" id="IPR025314">
    <property type="entry name" value="DUF4219"/>
</dbReference>
<evidence type="ECO:0000313" key="2">
    <source>
        <dbReference type="EMBL" id="KAJ9678750.1"/>
    </source>
</evidence>
<name>A0AA38YXX6_VITRO</name>
<gene>
    <name evidence="2" type="ORF">PVL29_020826</name>
</gene>
<keyword evidence="3" id="KW-1185">Reference proteome</keyword>
<accession>A0AA38YXX6</accession>
<dbReference type="PANTHER" id="PTHR35317:SF11">
    <property type="entry name" value="CCHC-TYPE DOMAIN-CONTAINING PROTEIN"/>
    <property type="match status" value="1"/>
</dbReference>
<evidence type="ECO:0000259" key="1">
    <source>
        <dbReference type="Pfam" id="PF13961"/>
    </source>
</evidence>
<proteinExistence type="predicted"/>
<sequence length="106" mass="12424">MEESSLTTAPSTLDEDNYETWAVRMTIHLHALDVWKAVEENYELIKERKIRKAKVKACLFAVVLPSILIKIMKIDSVAEIWEYLKEEYKGDERKKEHTGDELDSRI</sequence>